<keyword evidence="3" id="KW-1185">Reference proteome</keyword>
<proteinExistence type="predicted"/>
<dbReference type="RefSeq" id="WP_094690633.1">
    <property type="nucleotide sequence ID" value="NZ_MWWQ01000004.1"/>
</dbReference>
<dbReference type="EMBL" id="MWWQ01000004">
    <property type="protein sequence ID" value="OZG53536.1"/>
    <property type="molecule type" value="Genomic_DNA"/>
</dbReference>
<keyword evidence="1" id="KW-0812">Transmembrane</keyword>
<sequence length="257" mass="27977">MADGQHIPSAESTTGEAKAVGETQMLSQTAIHPHIELSSDSLASDSADSQSAGAPVQPLTDEQIEAKLSYADIQRRKSRPRFWLLFLLSLLVVLIAPYGVGRWLAFNRTGRLITMLSSIDPRGIALLSWSVTVFCFVSLLMAFLDSMRVKWTAAFLIFLACVQFISGFCLLKAQFWFSTYVVYGSAAGVANAANVGILAAAVGLAVFAVLYVVILVVVKKSSPLNVLTEDWAALIMFWAVEIIAFVISVFSVLRMFV</sequence>
<keyword evidence="1" id="KW-1133">Transmembrane helix</keyword>
<name>A0A261F3N2_9BIFI</name>
<feature type="transmembrane region" description="Helical" evidence="1">
    <location>
        <begin position="230"/>
        <end position="253"/>
    </location>
</feature>
<protein>
    <submittedName>
        <fullName evidence="2">Teichoic acid transporter</fullName>
    </submittedName>
</protein>
<dbReference type="AlphaFoldDB" id="A0A261F3N2"/>
<keyword evidence="1" id="KW-0472">Membrane</keyword>
<comment type="caution">
    <text evidence="2">The sequence shown here is derived from an EMBL/GenBank/DDBJ whole genome shotgun (WGS) entry which is preliminary data.</text>
</comment>
<feature type="transmembrane region" description="Helical" evidence="1">
    <location>
        <begin position="124"/>
        <end position="144"/>
    </location>
</feature>
<feature type="transmembrane region" description="Helical" evidence="1">
    <location>
        <begin position="151"/>
        <end position="177"/>
    </location>
</feature>
<dbReference type="OrthoDB" id="3231612at2"/>
<feature type="transmembrane region" description="Helical" evidence="1">
    <location>
        <begin position="82"/>
        <end position="104"/>
    </location>
</feature>
<feature type="transmembrane region" description="Helical" evidence="1">
    <location>
        <begin position="197"/>
        <end position="218"/>
    </location>
</feature>
<dbReference type="Proteomes" id="UP000216454">
    <property type="component" value="Unassembled WGS sequence"/>
</dbReference>
<gene>
    <name evidence="2" type="ORF">PSSU_0302</name>
</gene>
<evidence type="ECO:0000256" key="1">
    <source>
        <dbReference type="SAM" id="Phobius"/>
    </source>
</evidence>
<organism evidence="2 3">
    <name type="scientific">Pseudoscardovia suis</name>
    <dbReference type="NCBI Taxonomy" id="987063"/>
    <lineage>
        <taxon>Bacteria</taxon>
        <taxon>Bacillati</taxon>
        <taxon>Actinomycetota</taxon>
        <taxon>Actinomycetes</taxon>
        <taxon>Bifidobacteriales</taxon>
        <taxon>Bifidobacteriaceae</taxon>
        <taxon>Pseudoscardovia</taxon>
    </lineage>
</organism>
<accession>A0A261F3N2</accession>
<reference evidence="2 3" key="1">
    <citation type="journal article" date="2017" name="BMC Genomics">
        <title>Comparative genomic and phylogenomic analyses of the Bifidobacteriaceae family.</title>
        <authorList>
            <person name="Lugli G.A."/>
            <person name="Milani C."/>
            <person name="Turroni F."/>
            <person name="Duranti S."/>
            <person name="Mancabelli L."/>
            <person name="Mangifesta M."/>
            <person name="Ferrario C."/>
            <person name="Modesto M."/>
            <person name="Mattarelli P."/>
            <person name="Jiri K."/>
            <person name="van Sinderen D."/>
            <person name="Ventura M."/>
        </authorList>
    </citation>
    <scope>NUCLEOTIDE SEQUENCE [LARGE SCALE GENOMIC DNA]</scope>
    <source>
        <strain evidence="2 3">DSM 24744</strain>
    </source>
</reference>
<evidence type="ECO:0000313" key="2">
    <source>
        <dbReference type="EMBL" id="OZG53536.1"/>
    </source>
</evidence>
<evidence type="ECO:0000313" key="3">
    <source>
        <dbReference type="Proteomes" id="UP000216454"/>
    </source>
</evidence>